<dbReference type="Proteomes" id="UP000031978">
    <property type="component" value="Unassembled WGS sequence"/>
</dbReference>
<dbReference type="AlphaFoldDB" id="A0AB34QS92"/>
<gene>
    <name evidence="1" type="ORF">B4127_1899</name>
</gene>
<dbReference type="EMBL" id="JXCL01000040">
    <property type="protein sequence ID" value="KIL12568.1"/>
    <property type="molecule type" value="Genomic_DNA"/>
</dbReference>
<accession>A0AB34QS92</accession>
<name>A0AB34QS92_BACPU</name>
<evidence type="ECO:0000313" key="1">
    <source>
        <dbReference type="EMBL" id="KIL12568.1"/>
    </source>
</evidence>
<reference evidence="1 2" key="1">
    <citation type="submission" date="2014-12" db="EMBL/GenBank/DDBJ databases">
        <title>Draft Genome Sequences of Five Spore-Forming Food Isolates of Bacillus pumilus.</title>
        <authorList>
            <person name="de Jong A."/>
            <person name="van Heel A.J."/>
            <person name="Montalban-Lopez M."/>
            <person name="Krawczyk A.O."/>
            <person name="Berendsen E.M."/>
            <person name="Wells-Bennik M."/>
            <person name="Kuipers O.P."/>
        </authorList>
    </citation>
    <scope>NUCLEOTIDE SEQUENCE [LARGE SCALE GENOMIC DNA]</scope>
    <source>
        <strain evidence="1 2">B4127</strain>
    </source>
</reference>
<organism evidence="1 2">
    <name type="scientific">Bacillus pumilus</name>
    <name type="common">Bacillus mesentericus</name>
    <dbReference type="NCBI Taxonomy" id="1408"/>
    <lineage>
        <taxon>Bacteria</taxon>
        <taxon>Bacillati</taxon>
        <taxon>Bacillota</taxon>
        <taxon>Bacilli</taxon>
        <taxon>Bacillales</taxon>
        <taxon>Bacillaceae</taxon>
        <taxon>Bacillus</taxon>
    </lineage>
</organism>
<comment type="caution">
    <text evidence="1">The sequence shown here is derived from an EMBL/GenBank/DDBJ whole genome shotgun (WGS) entry which is preliminary data.</text>
</comment>
<sequence length="38" mass="4438">MRLSLEKNLLRLIKMTSFLVTNAYKNYSGMWRCKGGTL</sequence>
<evidence type="ECO:0000313" key="2">
    <source>
        <dbReference type="Proteomes" id="UP000031978"/>
    </source>
</evidence>
<protein>
    <submittedName>
        <fullName evidence="1">Uncharacterized protein</fullName>
    </submittedName>
</protein>
<proteinExistence type="predicted"/>